<dbReference type="RefSeq" id="WP_175276943.1">
    <property type="nucleotide sequence ID" value="NZ_CP054836.1"/>
</dbReference>
<dbReference type="Pfam" id="PF00005">
    <property type="entry name" value="ABC_tran"/>
    <property type="match status" value="2"/>
</dbReference>
<dbReference type="InterPro" id="IPR003439">
    <property type="entry name" value="ABC_transporter-like_ATP-bd"/>
</dbReference>
<dbReference type="InterPro" id="IPR027417">
    <property type="entry name" value="P-loop_NTPase"/>
</dbReference>
<sequence>MNSKDDVPLARIQSAVKTYGPTRALSGVTLDIYAGEVLGIVGHNGAGKSTLMRVLSGLEAIDSGSVTIGGISSPPHTGYPGVRMAYQEGSLAPELSVKENIYISSAAWMPRWRWHRPAAEHAAARLAEIFPDHSIRPADFVDDLPLADRQRVEIARATITDDLRLLILDEPTESLSGSAVDQLYDYVRKLRAGGTGIILVSHRLTEILSVCDRVAVMKDGAVVSVYRAADVSERDLFMAMGGEVVVTETVDAAAAPAADGSRPVAARIPMTTVDAEPAEIIAYKGEVIGLAGIAGQGQEQVLDRLWRGSGGDVKVSARRAYVPGDRQRSGILPLWDVAANLSITAIPGLARHGIRRIDREASLVSKWVDLLNVRGGARAPITGLSGGNQQKVIVARAFASDAEVILLDDPFRGVDIHTKAELYQLIRKEADKGRTILWYSSENSEMQHCDRAYVLRANRIAGELRGAQISDERIISLSFIESKETAA</sequence>
<evidence type="ECO:0000313" key="8">
    <source>
        <dbReference type="EMBL" id="QKV19051.1"/>
    </source>
</evidence>
<evidence type="ECO:0000256" key="3">
    <source>
        <dbReference type="ARBA" id="ARBA00022597"/>
    </source>
</evidence>
<dbReference type="GO" id="GO:0005524">
    <property type="term" value="F:ATP binding"/>
    <property type="evidence" value="ECO:0007669"/>
    <property type="project" value="UniProtKB-KW"/>
</dbReference>
<comment type="similarity">
    <text evidence="1">Belongs to the ABC transporter superfamily.</text>
</comment>
<dbReference type="Gene3D" id="3.40.50.300">
    <property type="entry name" value="P-loop containing nucleotide triphosphate hydrolases"/>
    <property type="match status" value="2"/>
</dbReference>
<feature type="domain" description="ABC transporter" evidence="7">
    <location>
        <begin position="10"/>
        <end position="244"/>
    </location>
</feature>
<dbReference type="SUPFAM" id="SSF52540">
    <property type="entry name" value="P-loop containing nucleoside triphosphate hydrolases"/>
    <property type="match status" value="2"/>
</dbReference>
<protein>
    <submittedName>
        <fullName evidence="8">Sugar ABC transporter ATP-binding protein</fullName>
    </submittedName>
</protein>
<organism evidence="8 9">
    <name type="scientific">Oricola thermophila</name>
    <dbReference type="NCBI Taxonomy" id="2742145"/>
    <lineage>
        <taxon>Bacteria</taxon>
        <taxon>Pseudomonadati</taxon>
        <taxon>Pseudomonadota</taxon>
        <taxon>Alphaproteobacteria</taxon>
        <taxon>Hyphomicrobiales</taxon>
        <taxon>Ahrensiaceae</taxon>
        <taxon>Oricola</taxon>
    </lineage>
</organism>
<dbReference type="PROSITE" id="PS50893">
    <property type="entry name" value="ABC_TRANSPORTER_2"/>
    <property type="match status" value="2"/>
</dbReference>
<dbReference type="PANTHER" id="PTHR43790">
    <property type="entry name" value="CARBOHYDRATE TRANSPORT ATP-BINDING PROTEIN MG119-RELATED"/>
    <property type="match status" value="1"/>
</dbReference>
<dbReference type="Proteomes" id="UP000509367">
    <property type="component" value="Chromosome"/>
</dbReference>
<evidence type="ECO:0000259" key="7">
    <source>
        <dbReference type="PROSITE" id="PS50893"/>
    </source>
</evidence>
<feature type="domain" description="ABC transporter" evidence="7">
    <location>
        <begin position="247"/>
        <end position="482"/>
    </location>
</feature>
<dbReference type="PROSITE" id="PS00211">
    <property type="entry name" value="ABC_TRANSPORTER_1"/>
    <property type="match status" value="1"/>
</dbReference>
<name>A0A6N1VDG8_9HYPH</name>
<dbReference type="CDD" id="cd03216">
    <property type="entry name" value="ABC_Carb_Monos_I"/>
    <property type="match status" value="1"/>
</dbReference>
<dbReference type="GO" id="GO:0016887">
    <property type="term" value="F:ATP hydrolysis activity"/>
    <property type="evidence" value="ECO:0007669"/>
    <property type="project" value="InterPro"/>
</dbReference>
<evidence type="ECO:0000256" key="5">
    <source>
        <dbReference type="ARBA" id="ARBA00022741"/>
    </source>
</evidence>
<dbReference type="InterPro" id="IPR017871">
    <property type="entry name" value="ABC_transporter-like_CS"/>
</dbReference>
<keyword evidence="4" id="KW-0677">Repeat</keyword>
<evidence type="ECO:0000256" key="1">
    <source>
        <dbReference type="ARBA" id="ARBA00005417"/>
    </source>
</evidence>
<dbReference type="InterPro" id="IPR050107">
    <property type="entry name" value="ABC_carbohydrate_import_ATPase"/>
</dbReference>
<keyword evidence="9" id="KW-1185">Reference proteome</keyword>
<dbReference type="SMART" id="SM00382">
    <property type="entry name" value="AAA"/>
    <property type="match status" value="2"/>
</dbReference>
<evidence type="ECO:0000256" key="4">
    <source>
        <dbReference type="ARBA" id="ARBA00022737"/>
    </source>
</evidence>
<keyword evidence="5" id="KW-0547">Nucleotide-binding</keyword>
<keyword evidence="6 8" id="KW-0067">ATP-binding</keyword>
<gene>
    <name evidence="8" type="ORF">HTY61_11610</name>
</gene>
<accession>A0A6N1VDG8</accession>
<keyword evidence="3" id="KW-0762">Sugar transport</keyword>
<evidence type="ECO:0000256" key="6">
    <source>
        <dbReference type="ARBA" id="ARBA00022840"/>
    </source>
</evidence>
<reference evidence="8 9" key="1">
    <citation type="submission" date="2020-06" db="EMBL/GenBank/DDBJ databases">
        <title>Oricola thermophila sp. nov. isolated from a tidal sediments.</title>
        <authorList>
            <person name="Kwon K.K."/>
            <person name="Yang S.-H."/>
            <person name="Park M.-J."/>
        </authorList>
    </citation>
    <scope>NUCLEOTIDE SEQUENCE [LARGE SCALE GENOMIC DNA]</scope>
    <source>
        <strain evidence="8 9">MEBiC13590</strain>
    </source>
</reference>
<evidence type="ECO:0000256" key="2">
    <source>
        <dbReference type="ARBA" id="ARBA00022448"/>
    </source>
</evidence>
<dbReference type="KEGG" id="orm:HTY61_11610"/>
<evidence type="ECO:0000313" key="9">
    <source>
        <dbReference type="Proteomes" id="UP000509367"/>
    </source>
</evidence>
<proteinExistence type="inferred from homology"/>
<dbReference type="PANTHER" id="PTHR43790:SF9">
    <property type="entry name" value="GALACTOFURANOSE TRANSPORTER ATP-BINDING PROTEIN YTFR"/>
    <property type="match status" value="1"/>
</dbReference>
<keyword evidence="2" id="KW-0813">Transport</keyword>
<dbReference type="EMBL" id="CP054836">
    <property type="protein sequence ID" value="QKV19051.1"/>
    <property type="molecule type" value="Genomic_DNA"/>
</dbReference>
<dbReference type="InterPro" id="IPR003593">
    <property type="entry name" value="AAA+_ATPase"/>
</dbReference>
<dbReference type="AlphaFoldDB" id="A0A6N1VDG8"/>